<accession>A0ABU3TAZ6</accession>
<comment type="caution">
    <text evidence="1">The sequence shown here is derived from an EMBL/GenBank/DDBJ whole genome shotgun (WGS) entry which is preliminary data.</text>
</comment>
<evidence type="ECO:0008006" key="3">
    <source>
        <dbReference type="Google" id="ProtNLM"/>
    </source>
</evidence>
<sequence>MSTSLSSTPVEPFIVYLRRRGASATALTPGEVVTAAVGLLRGCRSAAVRGGGAAWWLTAEGRPVVVEDHGAPDVVASTADGLRRLAVLVPDPTTRGLIDRAGEVVATRPPREWDAVERRLFAHADPAPLVLGPLTPVVIEERAEDRDDALTGGPLGLLDDDLFRTIRNGTAGLRERWASSPRFRAAVIGVGVLAVAAVVSSVFLPEVREPAPVASSTPYVSRIAPPTMSITPRPSATSPWPADDRVPLSDDIVEVARRVFGEISRCGDDPECRSAFDEGSTFTREPLLPDAEHADIALLEDFGGVAVVRVADADRAQYVTLVRHDDKWLVRAVETVADQPS</sequence>
<keyword evidence="2" id="KW-1185">Reference proteome</keyword>
<dbReference type="EMBL" id="JAWDIS010000003">
    <property type="protein sequence ID" value="MDU0368538.1"/>
    <property type="molecule type" value="Genomic_DNA"/>
</dbReference>
<dbReference type="Proteomes" id="UP001263371">
    <property type="component" value="Unassembled WGS sequence"/>
</dbReference>
<reference evidence="1 2" key="1">
    <citation type="submission" date="2023-09" db="EMBL/GenBank/DDBJ databases">
        <title>Microbacterium fusihabitans sp. nov., Microbacterium phycihabitans sp. nov., and Microbacterium cervinum sp. nov., isolated from dried seaweeds of beach.</title>
        <authorList>
            <person name="Lee S.D."/>
        </authorList>
    </citation>
    <scope>NUCLEOTIDE SEQUENCE [LARGE SCALE GENOMIC DNA]</scope>
    <source>
        <strain evidence="1 2">KSW4-17</strain>
    </source>
</reference>
<name>A0ABU3TAZ6_9MICO</name>
<proteinExistence type="predicted"/>
<evidence type="ECO:0000313" key="2">
    <source>
        <dbReference type="Proteomes" id="UP001263371"/>
    </source>
</evidence>
<organism evidence="1 2">
    <name type="scientific">Microbacterium galbum</name>
    <dbReference type="NCBI Taxonomy" id="3075994"/>
    <lineage>
        <taxon>Bacteria</taxon>
        <taxon>Bacillati</taxon>
        <taxon>Actinomycetota</taxon>
        <taxon>Actinomycetes</taxon>
        <taxon>Micrococcales</taxon>
        <taxon>Microbacteriaceae</taxon>
        <taxon>Microbacterium</taxon>
    </lineage>
</organism>
<gene>
    <name evidence="1" type="ORF">RWH45_15095</name>
</gene>
<protein>
    <recommendedName>
        <fullName evidence="3">DUF4878 domain-containing protein</fullName>
    </recommendedName>
</protein>
<evidence type="ECO:0000313" key="1">
    <source>
        <dbReference type="EMBL" id="MDU0368538.1"/>
    </source>
</evidence>
<dbReference type="RefSeq" id="WP_315995691.1">
    <property type="nucleotide sequence ID" value="NZ_JAWDIS010000003.1"/>
</dbReference>